<dbReference type="GO" id="GO:0016887">
    <property type="term" value="F:ATP hydrolysis activity"/>
    <property type="evidence" value="ECO:0007669"/>
    <property type="project" value="InterPro"/>
</dbReference>
<comment type="caution">
    <text evidence="6">The sequence shown here is derived from an EMBL/GenBank/DDBJ whole genome shotgun (WGS) entry which is preliminary data.</text>
</comment>
<dbReference type="OrthoDB" id="9803641at2"/>
<dbReference type="InterPro" id="IPR003959">
    <property type="entry name" value="ATPase_AAA_core"/>
</dbReference>
<accession>S3NJ72</accession>
<dbReference type="CDD" id="cd19499">
    <property type="entry name" value="RecA-like_ClpB_Hsp104-like"/>
    <property type="match status" value="1"/>
</dbReference>
<dbReference type="Gene3D" id="1.10.8.60">
    <property type="match status" value="1"/>
</dbReference>
<evidence type="ECO:0000256" key="2">
    <source>
        <dbReference type="ARBA" id="ARBA00022840"/>
    </source>
</evidence>
<dbReference type="InterPro" id="IPR003593">
    <property type="entry name" value="AAA+_ATPase"/>
</dbReference>
<evidence type="ECO:0000313" key="6">
    <source>
        <dbReference type="EMBL" id="EPF74384.1"/>
    </source>
</evidence>
<dbReference type="PATRIC" id="fig|421052.3.peg.1553"/>
<gene>
    <name evidence="6" type="ORF">F945_01597</name>
</gene>
<dbReference type="InterPro" id="IPR027417">
    <property type="entry name" value="P-loop_NTPase"/>
</dbReference>
<dbReference type="InterPro" id="IPR041546">
    <property type="entry name" value="ClpA/ClpB_AAA_lid"/>
</dbReference>
<dbReference type="NCBIfam" id="TIGR03345">
    <property type="entry name" value="VI_ClpV1"/>
    <property type="match status" value="1"/>
</dbReference>
<dbReference type="Gene3D" id="3.40.50.300">
    <property type="entry name" value="P-loop containing nucleotide triphosphate hydrolases"/>
    <property type="match status" value="3"/>
</dbReference>
<dbReference type="PANTHER" id="PTHR11638">
    <property type="entry name" value="ATP-DEPENDENT CLP PROTEASE"/>
    <property type="match status" value="1"/>
</dbReference>
<dbReference type="PRINTS" id="PR00300">
    <property type="entry name" value="CLPPROTEASEA"/>
</dbReference>
<dbReference type="Proteomes" id="UP000014568">
    <property type="component" value="Unassembled WGS sequence"/>
</dbReference>
<evidence type="ECO:0000256" key="1">
    <source>
        <dbReference type="ARBA" id="ARBA00022741"/>
    </source>
</evidence>
<dbReference type="SUPFAM" id="SSF52540">
    <property type="entry name" value="P-loop containing nucleoside triphosphate hydrolases"/>
    <property type="match status" value="2"/>
</dbReference>
<organism evidence="6 7">
    <name type="scientific">Acinetobacter rudis CIP 110305</name>
    <dbReference type="NCBI Taxonomy" id="421052"/>
    <lineage>
        <taxon>Bacteria</taxon>
        <taxon>Pseudomonadati</taxon>
        <taxon>Pseudomonadota</taxon>
        <taxon>Gammaproteobacteria</taxon>
        <taxon>Moraxellales</taxon>
        <taxon>Moraxellaceae</taxon>
        <taxon>Acinetobacter</taxon>
    </lineage>
</organism>
<evidence type="ECO:0000259" key="4">
    <source>
        <dbReference type="SMART" id="SM00382"/>
    </source>
</evidence>
<feature type="domain" description="AAA+ ATPase" evidence="4">
    <location>
        <begin position="609"/>
        <end position="748"/>
    </location>
</feature>
<name>S3NJ72_9GAMM</name>
<dbReference type="GO" id="GO:0005737">
    <property type="term" value="C:cytoplasm"/>
    <property type="evidence" value="ECO:0007669"/>
    <property type="project" value="TreeGrafter"/>
</dbReference>
<dbReference type="PANTHER" id="PTHR11638:SF184">
    <property type="entry name" value="ATPASE WITH CHAPERONE ACTIVITY"/>
    <property type="match status" value="1"/>
</dbReference>
<evidence type="ECO:0000256" key="3">
    <source>
        <dbReference type="ARBA" id="ARBA00023186"/>
    </source>
</evidence>
<keyword evidence="1" id="KW-0547">Nucleotide-binding</keyword>
<dbReference type="CDD" id="cd00009">
    <property type="entry name" value="AAA"/>
    <property type="match status" value="1"/>
</dbReference>
<dbReference type="SUPFAM" id="SSF81923">
    <property type="entry name" value="Double Clp-N motif"/>
    <property type="match status" value="1"/>
</dbReference>
<dbReference type="eggNOG" id="COG0542">
    <property type="taxonomic scope" value="Bacteria"/>
</dbReference>
<dbReference type="SMART" id="SM00382">
    <property type="entry name" value="AAA"/>
    <property type="match status" value="2"/>
</dbReference>
<dbReference type="SMART" id="SM01086">
    <property type="entry name" value="ClpB_D2-small"/>
    <property type="match status" value="1"/>
</dbReference>
<keyword evidence="3" id="KW-0143">Chaperone</keyword>
<evidence type="ECO:0000259" key="5">
    <source>
        <dbReference type="SMART" id="SM01086"/>
    </source>
</evidence>
<dbReference type="FunFam" id="3.40.50.300:FF:000025">
    <property type="entry name" value="ATP-dependent Clp protease subunit"/>
    <property type="match status" value="1"/>
</dbReference>
<evidence type="ECO:0000313" key="7">
    <source>
        <dbReference type="Proteomes" id="UP000014568"/>
    </source>
</evidence>
<dbReference type="InterPro" id="IPR050130">
    <property type="entry name" value="ClpA_ClpB"/>
</dbReference>
<dbReference type="GO" id="GO:0005524">
    <property type="term" value="F:ATP binding"/>
    <property type="evidence" value="ECO:0007669"/>
    <property type="project" value="UniProtKB-KW"/>
</dbReference>
<dbReference type="Gene3D" id="1.10.1780.10">
    <property type="entry name" value="Clp, N-terminal domain"/>
    <property type="match status" value="1"/>
</dbReference>
<dbReference type="InterPro" id="IPR036628">
    <property type="entry name" value="Clp_N_dom_sf"/>
</dbReference>
<keyword evidence="7" id="KW-1185">Reference proteome</keyword>
<dbReference type="InterPro" id="IPR018368">
    <property type="entry name" value="ClpA/B_CS1"/>
</dbReference>
<sequence length="876" mass="97839">MSDVSRSALFAKLNKSLYKSLENSFFFAKLRENRFVEILHWIYQLEQQDNNDLFYIEKYFNLDHQKILTALETQLNQLRSGHSSVNDFSEDIIQLIEEAWLYSSLKFSKSNIRSAYLIYSLLKSSQFKRILINISDEFGKINLEILENEINIICKDSIEHAETLTVDSSTGNIHSTSQLAKYSTHLTQQAREGKLDPVTARDDEIHQLINILLRKRQNNPLLTGEAGVGKTAVVEGLAIQIAEKDVPEALLEVEIYLLDIGALKAGASVTGEFENRLKAVIKEVHDSPKPIILFIDEIHTLIGAGGAAGTGDAANLLKPALARGELRTIGATTWAEYKKYFEKDPALTRRFQTVTVAEPSESDAAAMLRALVERLENHHQVVILDEAIVSAVKLSKRYIPARQLPDKAIGILDTACAKVSLSLSASPKHLSELEQKINALATEKVHLIKQQDLGHDINFNVLEHIDAQIEALDAEKALFLIQYENEKLLVEKLQNVRAQLHAPQELSDQRLPDDVQALKDQQHSLLLELRAIQKNQALIFPVVDADLIAQVVADWTGIPVGKMLGDEIERVLDLANVLNQRVIGQQHGLEAISKRIRTSRALLDDPNKPIGVFMLAGPSGVGKTETAITLADTLYGGEHNLITINMSEYQEAHTVSTLKGAPPGYVGYGEGGVLTEAVRRKPYSVILLDEVEKAHPDVHEVFFQVFDKGWMEDGEGRYIDFKNTVIILTTNVGSELIMDLCQDEDLIPTVEGLQQALREPLLKVFPAALLGRIQTIPYLPLSKDMLAQIVKLQLDRIVKRVFANHEIELKYTNDVLNLVVERCTELESGGRMIDAIVTNTILPTLSLEILSRMGGENKITKICIDVNDSEFSYQYV</sequence>
<dbReference type="Pfam" id="PF07724">
    <property type="entry name" value="AAA_2"/>
    <property type="match status" value="1"/>
</dbReference>
<dbReference type="HOGENOM" id="CLU_005070_1_0_6"/>
<feature type="domain" description="AAA+ ATPase" evidence="4">
    <location>
        <begin position="216"/>
        <end position="361"/>
    </location>
</feature>
<dbReference type="InterPro" id="IPR017729">
    <property type="entry name" value="ATPase_T6SS_ClpV1"/>
</dbReference>
<dbReference type="Pfam" id="PF17871">
    <property type="entry name" value="AAA_lid_9"/>
    <property type="match status" value="1"/>
</dbReference>
<dbReference type="GO" id="GO:0034605">
    <property type="term" value="P:cellular response to heat"/>
    <property type="evidence" value="ECO:0007669"/>
    <property type="project" value="TreeGrafter"/>
</dbReference>
<dbReference type="AlphaFoldDB" id="S3NJ72"/>
<feature type="domain" description="Clp ATPase C-terminal" evidence="5">
    <location>
        <begin position="781"/>
        <end position="873"/>
    </location>
</feature>
<dbReference type="Pfam" id="PF00004">
    <property type="entry name" value="AAA"/>
    <property type="match status" value="1"/>
</dbReference>
<keyword evidence="2" id="KW-0067">ATP-binding</keyword>
<dbReference type="RefSeq" id="WP_016656005.1">
    <property type="nucleotide sequence ID" value="NZ_KE340352.1"/>
</dbReference>
<dbReference type="InterPro" id="IPR001270">
    <property type="entry name" value="ClpA/B"/>
</dbReference>
<dbReference type="STRING" id="632955.GCA_000829675_03208"/>
<dbReference type="EMBL" id="ATGI01000020">
    <property type="protein sequence ID" value="EPF74384.1"/>
    <property type="molecule type" value="Genomic_DNA"/>
</dbReference>
<dbReference type="PROSITE" id="PS00870">
    <property type="entry name" value="CLPAB_1"/>
    <property type="match status" value="1"/>
</dbReference>
<dbReference type="Pfam" id="PF10431">
    <property type="entry name" value="ClpB_D2-small"/>
    <property type="match status" value="1"/>
</dbReference>
<proteinExistence type="predicted"/>
<reference evidence="6 7" key="1">
    <citation type="submission" date="2013-06" db="EMBL/GenBank/DDBJ databases">
        <title>The Genome Sequence of Acinetobacter rudis CIP 110305.</title>
        <authorList>
            <consortium name="The Broad Institute Genome Sequencing Platform"/>
            <consortium name="The Broad Institute Genome Sequencing Center for Infectious Disease"/>
            <person name="Cerqueira G."/>
            <person name="Feldgarden M."/>
            <person name="Courvalin P."/>
            <person name="Perichon B."/>
            <person name="Grillot-Courvalin C."/>
            <person name="Clermont D."/>
            <person name="Rocha E."/>
            <person name="Yoon E.-J."/>
            <person name="Nemec A."/>
            <person name="Young S.K."/>
            <person name="Zeng Q."/>
            <person name="Gargeya S."/>
            <person name="Fitzgerald M."/>
            <person name="Abouelleil A."/>
            <person name="Alvarado L."/>
            <person name="Berlin A.M."/>
            <person name="Chapman S.B."/>
            <person name="Dewar J."/>
            <person name="Goldberg J."/>
            <person name="Griggs A."/>
            <person name="Gujja S."/>
            <person name="Hansen M."/>
            <person name="Howarth C."/>
            <person name="Imamovic A."/>
            <person name="Larimer J."/>
            <person name="McCowan C."/>
            <person name="Murphy C."/>
            <person name="Pearson M."/>
            <person name="Priest M."/>
            <person name="Roberts A."/>
            <person name="Saif S."/>
            <person name="Shea T."/>
            <person name="Sykes S."/>
            <person name="Wortman J."/>
            <person name="Nusbaum C."/>
            <person name="Birren B."/>
        </authorList>
    </citation>
    <scope>NUCLEOTIDE SEQUENCE [LARGE SCALE GENOMIC DNA]</scope>
    <source>
        <strain evidence="6 7">CIP 110305</strain>
    </source>
</reference>
<protein>
    <submittedName>
        <fullName evidence="6">ClpV1 family type VI secretion ATPase</fullName>
    </submittedName>
</protein>
<dbReference type="InterPro" id="IPR019489">
    <property type="entry name" value="Clp_ATPase_C"/>
</dbReference>